<name>A0A915KDA7_ROMCU</name>
<keyword evidence="2" id="KW-1185">Reference proteome</keyword>
<evidence type="ECO:0000256" key="1">
    <source>
        <dbReference type="SAM" id="Phobius"/>
    </source>
</evidence>
<reference evidence="3" key="1">
    <citation type="submission" date="2022-11" db="UniProtKB">
        <authorList>
            <consortium name="WormBaseParasite"/>
        </authorList>
    </citation>
    <scope>IDENTIFICATION</scope>
</reference>
<protein>
    <submittedName>
        <fullName evidence="3">Uncharacterized protein</fullName>
    </submittedName>
</protein>
<accession>A0A915KDA7</accession>
<dbReference type="AlphaFoldDB" id="A0A915KDA7"/>
<evidence type="ECO:0000313" key="2">
    <source>
        <dbReference type="Proteomes" id="UP000887565"/>
    </source>
</evidence>
<organism evidence="2 3">
    <name type="scientific">Romanomermis culicivorax</name>
    <name type="common">Nematode worm</name>
    <dbReference type="NCBI Taxonomy" id="13658"/>
    <lineage>
        <taxon>Eukaryota</taxon>
        <taxon>Metazoa</taxon>
        <taxon>Ecdysozoa</taxon>
        <taxon>Nematoda</taxon>
        <taxon>Enoplea</taxon>
        <taxon>Dorylaimia</taxon>
        <taxon>Mermithida</taxon>
        <taxon>Mermithoidea</taxon>
        <taxon>Mermithidae</taxon>
        <taxon>Romanomermis</taxon>
    </lineage>
</organism>
<proteinExistence type="predicted"/>
<keyword evidence="1" id="KW-0472">Membrane</keyword>
<dbReference type="Proteomes" id="UP000887565">
    <property type="component" value="Unplaced"/>
</dbReference>
<dbReference type="WBParaSite" id="nRc.2.0.1.t35909-RA">
    <property type="protein sequence ID" value="nRc.2.0.1.t35909-RA"/>
    <property type="gene ID" value="nRc.2.0.1.g35909"/>
</dbReference>
<feature type="transmembrane region" description="Helical" evidence="1">
    <location>
        <begin position="60"/>
        <end position="80"/>
    </location>
</feature>
<sequence>MKWYENVNNEESSHIVVPISPGRQDTLKTANFDKKKPSDFENFVTPDHTWAMPGYLSHRVSTFLGSVATLAVVGILRTAFGRHILYK</sequence>
<evidence type="ECO:0000313" key="3">
    <source>
        <dbReference type="WBParaSite" id="nRc.2.0.1.t35909-RA"/>
    </source>
</evidence>
<keyword evidence="1" id="KW-0812">Transmembrane</keyword>
<keyword evidence="1" id="KW-1133">Transmembrane helix</keyword>